<proteinExistence type="predicted"/>
<gene>
    <name evidence="1" type="ORF">AXG93_3217s1410</name>
</gene>
<dbReference type="EMBL" id="LVLJ01002403">
    <property type="protein sequence ID" value="OAE25124.1"/>
    <property type="molecule type" value="Genomic_DNA"/>
</dbReference>
<organism evidence="1 2">
    <name type="scientific">Marchantia polymorpha subsp. ruderalis</name>
    <dbReference type="NCBI Taxonomy" id="1480154"/>
    <lineage>
        <taxon>Eukaryota</taxon>
        <taxon>Viridiplantae</taxon>
        <taxon>Streptophyta</taxon>
        <taxon>Embryophyta</taxon>
        <taxon>Marchantiophyta</taxon>
        <taxon>Marchantiopsida</taxon>
        <taxon>Marchantiidae</taxon>
        <taxon>Marchantiales</taxon>
        <taxon>Marchantiaceae</taxon>
        <taxon>Marchantia</taxon>
    </lineage>
</organism>
<evidence type="ECO:0000313" key="1">
    <source>
        <dbReference type="EMBL" id="OAE25124.1"/>
    </source>
</evidence>
<keyword evidence="2" id="KW-1185">Reference proteome</keyword>
<comment type="caution">
    <text evidence="1">The sequence shown here is derived from an EMBL/GenBank/DDBJ whole genome shotgun (WGS) entry which is preliminary data.</text>
</comment>
<protein>
    <submittedName>
        <fullName evidence="1">Uncharacterized protein</fullName>
    </submittedName>
</protein>
<dbReference type="Proteomes" id="UP000077202">
    <property type="component" value="Unassembled WGS sequence"/>
</dbReference>
<name>A0A176VWD8_MARPO</name>
<sequence>MSFLLSELSMVCRGQSASIEVKHTLTLTSSETTAAGEGYPFVLAVRRGVRGLKLKTILKLMATSWLAGCAAIDSMGSWLSSASLLWDTLR</sequence>
<accession>A0A176VWD8</accession>
<dbReference type="AlphaFoldDB" id="A0A176VWD8"/>
<evidence type="ECO:0000313" key="2">
    <source>
        <dbReference type="Proteomes" id="UP000077202"/>
    </source>
</evidence>
<reference evidence="1" key="1">
    <citation type="submission" date="2016-03" db="EMBL/GenBank/DDBJ databases">
        <title>Mechanisms controlling the formation of the plant cell surface in tip-growing cells are functionally conserved among land plants.</title>
        <authorList>
            <person name="Honkanen S."/>
            <person name="Jones V.A."/>
            <person name="Morieri G."/>
            <person name="Champion C."/>
            <person name="Hetherington A.J."/>
            <person name="Kelly S."/>
            <person name="Saint-Marcoux D."/>
            <person name="Proust H."/>
            <person name="Prescott H."/>
            <person name="Dolan L."/>
        </authorList>
    </citation>
    <scope>NUCLEOTIDE SEQUENCE [LARGE SCALE GENOMIC DNA]</scope>
    <source>
        <tissue evidence="1">Whole gametophyte</tissue>
    </source>
</reference>